<protein>
    <recommendedName>
        <fullName evidence="1">MmyB-like transcription regulator ligand binding domain-containing protein</fullName>
    </recommendedName>
</protein>
<name>A0A6I4VU63_9BACL</name>
<evidence type="ECO:0000313" key="2">
    <source>
        <dbReference type="EMBL" id="MXQ53410.1"/>
    </source>
</evidence>
<dbReference type="Gene3D" id="3.30.450.180">
    <property type="match status" value="1"/>
</dbReference>
<feature type="domain" description="MmyB-like transcription regulator ligand binding" evidence="1">
    <location>
        <begin position="5"/>
        <end position="96"/>
    </location>
</feature>
<comment type="caution">
    <text evidence="2">The sequence shown here is derived from an EMBL/GenBank/DDBJ whole genome shotgun (WGS) entry which is preliminary data.</text>
</comment>
<dbReference type="Pfam" id="PF17765">
    <property type="entry name" value="MLTR_LBD"/>
    <property type="match status" value="1"/>
</dbReference>
<sequence>MKNRPTWKPTAKQVIAQFRADSARYPGDSSITGLIEELLETSDTFLEEWSRYDVQELFNGNKQIYHPSFGMKEVGQVTLQVPNNLHIKIVILTNVPLISI</sequence>
<gene>
    <name evidence="2" type="ORF">GSM42_06630</name>
</gene>
<proteinExistence type="predicted"/>
<organism evidence="2 3">
    <name type="scientific">Shimazuella alba</name>
    <dbReference type="NCBI Taxonomy" id="2690964"/>
    <lineage>
        <taxon>Bacteria</taxon>
        <taxon>Bacillati</taxon>
        <taxon>Bacillota</taxon>
        <taxon>Bacilli</taxon>
        <taxon>Bacillales</taxon>
        <taxon>Thermoactinomycetaceae</taxon>
        <taxon>Shimazuella</taxon>
    </lineage>
</organism>
<dbReference type="RefSeq" id="WP_160800811.1">
    <property type="nucleotide sequence ID" value="NZ_WUUL01000003.1"/>
</dbReference>
<dbReference type="EMBL" id="WUUL01000003">
    <property type="protein sequence ID" value="MXQ53410.1"/>
    <property type="molecule type" value="Genomic_DNA"/>
</dbReference>
<dbReference type="Proteomes" id="UP000430692">
    <property type="component" value="Unassembled WGS sequence"/>
</dbReference>
<evidence type="ECO:0000313" key="3">
    <source>
        <dbReference type="Proteomes" id="UP000430692"/>
    </source>
</evidence>
<reference evidence="2 3" key="1">
    <citation type="submission" date="2019-12" db="EMBL/GenBank/DDBJ databases">
        <title>Whole-genome analyses of novel actinobacteria.</title>
        <authorList>
            <person name="Sahin N."/>
            <person name="Saygin H."/>
        </authorList>
    </citation>
    <scope>NUCLEOTIDE SEQUENCE [LARGE SCALE GENOMIC DNA]</scope>
    <source>
        <strain evidence="2 3">KC615</strain>
    </source>
</reference>
<accession>A0A6I4VU63</accession>
<dbReference type="AlphaFoldDB" id="A0A6I4VU63"/>
<dbReference type="PANTHER" id="PTHR35010">
    <property type="entry name" value="BLL4672 PROTEIN-RELATED"/>
    <property type="match status" value="1"/>
</dbReference>
<evidence type="ECO:0000259" key="1">
    <source>
        <dbReference type="Pfam" id="PF17765"/>
    </source>
</evidence>
<keyword evidence="3" id="KW-1185">Reference proteome</keyword>
<dbReference type="InterPro" id="IPR041413">
    <property type="entry name" value="MLTR_LBD"/>
</dbReference>